<dbReference type="Proteomes" id="UP001497497">
    <property type="component" value="Unassembled WGS sequence"/>
</dbReference>
<feature type="chain" id="PRO_5043830738" evidence="3">
    <location>
        <begin position="21"/>
        <end position="368"/>
    </location>
</feature>
<keyword evidence="3" id="KW-0732">Signal</keyword>
<gene>
    <name evidence="4" type="ORF">GSLYS_00010468001</name>
</gene>
<organism evidence="4 5">
    <name type="scientific">Lymnaea stagnalis</name>
    <name type="common">Great pond snail</name>
    <name type="synonym">Helix stagnalis</name>
    <dbReference type="NCBI Taxonomy" id="6523"/>
    <lineage>
        <taxon>Eukaryota</taxon>
        <taxon>Metazoa</taxon>
        <taxon>Spiralia</taxon>
        <taxon>Lophotrochozoa</taxon>
        <taxon>Mollusca</taxon>
        <taxon>Gastropoda</taxon>
        <taxon>Heterobranchia</taxon>
        <taxon>Euthyneura</taxon>
        <taxon>Panpulmonata</taxon>
        <taxon>Hygrophila</taxon>
        <taxon>Lymnaeoidea</taxon>
        <taxon>Lymnaeidae</taxon>
        <taxon>Lymnaea</taxon>
    </lineage>
</organism>
<dbReference type="AlphaFoldDB" id="A0AAV2HR11"/>
<dbReference type="EMBL" id="CAXITT010000233">
    <property type="protein sequence ID" value="CAL1536555.1"/>
    <property type="molecule type" value="Genomic_DNA"/>
</dbReference>
<dbReference type="PANTHER" id="PTHR10858">
    <property type="entry name" value="DEOXYRIBONUCLEASE II"/>
    <property type="match status" value="1"/>
</dbReference>
<dbReference type="CDD" id="cd09120">
    <property type="entry name" value="PLDc_DNaseII_1"/>
    <property type="match status" value="1"/>
</dbReference>
<reference evidence="4 5" key="1">
    <citation type="submission" date="2024-04" db="EMBL/GenBank/DDBJ databases">
        <authorList>
            <consortium name="Genoscope - CEA"/>
            <person name="William W."/>
        </authorList>
    </citation>
    <scope>NUCLEOTIDE SEQUENCE [LARGE SCALE GENOMIC DNA]</scope>
</reference>
<evidence type="ECO:0000256" key="2">
    <source>
        <dbReference type="ARBA" id="ARBA00022801"/>
    </source>
</evidence>
<dbReference type="InterPro" id="IPR004947">
    <property type="entry name" value="DNase_II"/>
</dbReference>
<evidence type="ECO:0000313" key="4">
    <source>
        <dbReference type="EMBL" id="CAL1536555.1"/>
    </source>
</evidence>
<keyword evidence="2" id="KW-0378">Hydrolase</keyword>
<comment type="similarity">
    <text evidence="1">Belongs to the DNase II family.</text>
</comment>
<protein>
    <submittedName>
        <fullName evidence="4">Uncharacterized protein</fullName>
    </submittedName>
</protein>
<feature type="signal peptide" evidence="3">
    <location>
        <begin position="1"/>
        <end position="20"/>
    </location>
</feature>
<evidence type="ECO:0000256" key="1">
    <source>
        <dbReference type="ARBA" id="ARBA00007527"/>
    </source>
</evidence>
<name>A0AAV2HR11_LYMST</name>
<evidence type="ECO:0000313" key="5">
    <source>
        <dbReference type="Proteomes" id="UP001497497"/>
    </source>
</evidence>
<evidence type="ECO:0000256" key="3">
    <source>
        <dbReference type="SAM" id="SignalP"/>
    </source>
</evidence>
<keyword evidence="5" id="KW-1185">Reference proteome</keyword>
<proteinExistence type="inferred from homology"/>
<dbReference type="PANTHER" id="PTHR10858:SF23">
    <property type="entry name" value="DEOXYRIBONUCLEASE II"/>
    <property type="match status" value="1"/>
</dbReference>
<accession>A0AAV2HR11</accession>
<dbReference type="CDD" id="cd09121">
    <property type="entry name" value="PLDc_DNaseII_2"/>
    <property type="match status" value="1"/>
</dbReference>
<dbReference type="Pfam" id="PF03265">
    <property type="entry name" value="DNase_II"/>
    <property type="match status" value="1"/>
</dbReference>
<comment type="caution">
    <text evidence="4">The sequence shown here is derived from an EMBL/GenBank/DDBJ whole genome shotgun (WGS) entry which is preliminary data.</text>
</comment>
<dbReference type="GO" id="GO:0004531">
    <property type="term" value="F:deoxyribonuclease II activity"/>
    <property type="evidence" value="ECO:0007669"/>
    <property type="project" value="InterPro"/>
</dbReference>
<sequence length="368" mass="41461">MTRLWIFCAALWCVGHCLECLDPNGKTVDWYIIYKAPSFPKSDNWIFKHGLAYYYLDVNNQNLMLSATAINDSSSPITNTLMQIYNSKDTSPILYMLYNDQPPKTPANSVTGGHTKGVIGFDKSKSSGFWLVHSTPKFPPQKASGYHWNIGASINGQAFLCVTFPYKELGNIAGQLWYNQVHIYDKKVTADYLEDFPILNRLINKTSPPGKPWFNVTNLASQKGQVFRSFAKSGKFGADLYDSLVAPDLKQDLFVETWLRAKGDELNSSCTAPYKVYRVKNITLPGGVEFSEDKDHSKWAVTSGNAFRLTYRSEKVLTEQTSNDWTCIGDINRMASQFKRGGGTMCLQNPNVWSAFRKSVAVYEKCQS</sequence>
<dbReference type="GO" id="GO:0006309">
    <property type="term" value="P:apoptotic DNA fragmentation"/>
    <property type="evidence" value="ECO:0007669"/>
    <property type="project" value="TreeGrafter"/>
</dbReference>